<feature type="compositionally biased region" description="Low complexity" evidence="1">
    <location>
        <begin position="52"/>
        <end position="64"/>
    </location>
</feature>
<dbReference type="AlphaFoldDB" id="A0AAV5GRS5"/>
<protein>
    <submittedName>
        <fullName evidence="2">Uncharacterized protein</fullName>
    </submittedName>
</protein>
<organism evidence="2 3">
    <name type="scientific">Rhodotorula paludigena</name>
    <dbReference type="NCBI Taxonomy" id="86838"/>
    <lineage>
        <taxon>Eukaryota</taxon>
        <taxon>Fungi</taxon>
        <taxon>Dikarya</taxon>
        <taxon>Basidiomycota</taxon>
        <taxon>Pucciniomycotina</taxon>
        <taxon>Microbotryomycetes</taxon>
        <taxon>Sporidiobolales</taxon>
        <taxon>Sporidiobolaceae</taxon>
        <taxon>Rhodotorula</taxon>
    </lineage>
</organism>
<feature type="region of interest" description="Disordered" evidence="1">
    <location>
        <begin position="263"/>
        <end position="291"/>
    </location>
</feature>
<proteinExistence type="predicted"/>
<dbReference type="Proteomes" id="UP001342314">
    <property type="component" value="Unassembled WGS sequence"/>
</dbReference>
<reference evidence="2 3" key="1">
    <citation type="submission" date="2021-12" db="EMBL/GenBank/DDBJ databases">
        <title>High titer production of polyol ester of fatty acids by Rhodotorula paludigena BS15 towards product separation-free biomass refinery.</title>
        <authorList>
            <person name="Mano J."/>
            <person name="Ono H."/>
            <person name="Tanaka T."/>
            <person name="Naito K."/>
            <person name="Sushida H."/>
            <person name="Ike M."/>
            <person name="Tokuyasu K."/>
            <person name="Kitaoka M."/>
        </authorList>
    </citation>
    <scope>NUCLEOTIDE SEQUENCE [LARGE SCALE GENOMIC DNA]</scope>
    <source>
        <strain evidence="2 3">BS15</strain>
    </source>
</reference>
<feature type="compositionally biased region" description="Low complexity" evidence="1">
    <location>
        <begin position="1"/>
        <end position="39"/>
    </location>
</feature>
<evidence type="ECO:0000256" key="1">
    <source>
        <dbReference type="SAM" id="MobiDB-lite"/>
    </source>
</evidence>
<feature type="region of interest" description="Disordered" evidence="1">
    <location>
        <begin position="1"/>
        <end position="123"/>
    </location>
</feature>
<comment type="caution">
    <text evidence="2">The sequence shown here is derived from an EMBL/GenBank/DDBJ whole genome shotgun (WGS) entry which is preliminary data.</text>
</comment>
<name>A0AAV5GRS5_9BASI</name>
<gene>
    <name evidence="2" type="ORF">Rhopal_005640-T1</name>
</gene>
<sequence length="291" mass="29820">MPRSAAPAAARRAPASPRPSASRPAPSASSASTAPASSSLRKRKGIPHKAPARTAPYPTPTSSSQLLRVLLRDADRPSSSLDNRRCVLPPPRSDRKQRKKPGIGSRDALPPAPEGYGRGRRATNSALPSIFLAEGDYEASTAGSRGRSPGAGVGSRRTAVSSVRGGLGTSASRRGPTSPRQQHQATMASTSAAAGAGYYAAPPYHHAAAAELPYHPSAAASPSRMARALSAGAPHFVPTPPYFSTPPVQAAATVPSPLARSFSANGAERVDRQRTPSGLGRAVDLGNGPLA</sequence>
<accession>A0AAV5GRS5</accession>
<feature type="compositionally biased region" description="Basic residues" evidence="1">
    <location>
        <begin position="40"/>
        <end position="51"/>
    </location>
</feature>
<evidence type="ECO:0000313" key="3">
    <source>
        <dbReference type="Proteomes" id="UP001342314"/>
    </source>
</evidence>
<evidence type="ECO:0000313" key="2">
    <source>
        <dbReference type="EMBL" id="GJN92605.1"/>
    </source>
</evidence>
<dbReference type="EMBL" id="BQKY01000011">
    <property type="protein sequence ID" value="GJN92605.1"/>
    <property type="molecule type" value="Genomic_DNA"/>
</dbReference>
<keyword evidence="3" id="KW-1185">Reference proteome</keyword>
<feature type="region of interest" description="Disordered" evidence="1">
    <location>
        <begin position="138"/>
        <end position="192"/>
    </location>
</feature>